<keyword evidence="1" id="KW-1133">Transmembrane helix</keyword>
<gene>
    <name evidence="2" type="ORF">ACHHYP_06520</name>
</gene>
<dbReference type="EMBL" id="JNBR01000979">
    <property type="protein sequence ID" value="OQR89012.1"/>
    <property type="molecule type" value="Genomic_DNA"/>
</dbReference>
<accession>A0A1V9YTB2</accession>
<organism evidence="2 3">
    <name type="scientific">Achlya hypogyna</name>
    <name type="common">Oomycete</name>
    <name type="synonym">Protoachlya hypogyna</name>
    <dbReference type="NCBI Taxonomy" id="1202772"/>
    <lineage>
        <taxon>Eukaryota</taxon>
        <taxon>Sar</taxon>
        <taxon>Stramenopiles</taxon>
        <taxon>Oomycota</taxon>
        <taxon>Saprolegniomycetes</taxon>
        <taxon>Saprolegniales</taxon>
        <taxon>Achlyaceae</taxon>
        <taxon>Achlya</taxon>
    </lineage>
</organism>
<feature type="transmembrane region" description="Helical" evidence="1">
    <location>
        <begin position="288"/>
        <end position="311"/>
    </location>
</feature>
<evidence type="ECO:0000313" key="2">
    <source>
        <dbReference type="EMBL" id="OQR89012.1"/>
    </source>
</evidence>
<dbReference type="AlphaFoldDB" id="A0A1V9YTB2"/>
<dbReference type="OrthoDB" id="71965at2759"/>
<feature type="transmembrane region" description="Helical" evidence="1">
    <location>
        <begin position="259"/>
        <end position="282"/>
    </location>
</feature>
<protein>
    <submittedName>
        <fullName evidence="2">Uncharacterized protein</fullName>
    </submittedName>
</protein>
<feature type="non-terminal residue" evidence="2">
    <location>
        <position position="338"/>
    </location>
</feature>
<dbReference type="Proteomes" id="UP000243579">
    <property type="component" value="Unassembled WGS sequence"/>
</dbReference>
<keyword evidence="1" id="KW-0472">Membrane</keyword>
<name>A0A1V9YTB2_ACHHY</name>
<keyword evidence="1" id="KW-0812">Transmembrane</keyword>
<keyword evidence="3" id="KW-1185">Reference proteome</keyword>
<sequence length="338" mass="37685">MHRVRRNHFAFGVSLVILFNIALMPMKAYLSEEFPWSHPVQAPVSNNFTEFNETTLTTYMAAYSSATLPRGNAFFDDTSRSVQLVRVVLDMATHVPVATADCPDAFLLGKPGVLYYPNSIRDRLCALAATTATVNATAMPPTGTCVYNTYFSLYIGHQCVWFRPGNDLAVTSSPSFVTITAAIGAYASVSWLWCKLAFRSAVSGVTMYLMWTKYYGRCFELEALLRRSGHRRKCEATKGTWSYEVLWGDPTAMILMNPAIATIIAIDCWLSVDVVTLAIMRASQSNNLTVMVLGFLYLSRTVWFAYAALCITDRHLKRHEKEHAFAEVDPTLVAIAAM</sequence>
<feature type="transmembrane region" description="Helical" evidence="1">
    <location>
        <begin position="176"/>
        <end position="194"/>
    </location>
</feature>
<proteinExistence type="predicted"/>
<evidence type="ECO:0000256" key="1">
    <source>
        <dbReference type="SAM" id="Phobius"/>
    </source>
</evidence>
<comment type="caution">
    <text evidence="2">The sequence shown here is derived from an EMBL/GenBank/DDBJ whole genome shotgun (WGS) entry which is preliminary data.</text>
</comment>
<feature type="transmembrane region" description="Helical" evidence="1">
    <location>
        <begin position="9"/>
        <end position="30"/>
    </location>
</feature>
<evidence type="ECO:0000313" key="3">
    <source>
        <dbReference type="Proteomes" id="UP000243579"/>
    </source>
</evidence>
<reference evidence="2 3" key="1">
    <citation type="journal article" date="2014" name="Genome Biol. Evol.">
        <title>The secreted proteins of Achlya hypogyna and Thraustotheca clavata identify the ancestral oomycete secretome and reveal gene acquisitions by horizontal gene transfer.</title>
        <authorList>
            <person name="Misner I."/>
            <person name="Blouin N."/>
            <person name="Leonard G."/>
            <person name="Richards T.A."/>
            <person name="Lane C.E."/>
        </authorList>
    </citation>
    <scope>NUCLEOTIDE SEQUENCE [LARGE SCALE GENOMIC DNA]</scope>
    <source>
        <strain evidence="2 3">ATCC 48635</strain>
    </source>
</reference>